<dbReference type="EMBL" id="CP002738">
    <property type="protein sequence ID" value="AEG00551.1"/>
    <property type="molecule type" value="Genomic_DNA"/>
</dbReference>
<name>G0A6T0_METMM</name>
<feature type="region of interest" description="Disordered" evidence="3">
    <location>
        <begin position="1470"/>
        <end position="1496"/>
    </location>
</feature>
<gene>
    <name evidence="5" type="ordered locus">Metme_2146</name>
</gene>
<dbReference type="eggNOG" id="COG3419">
    <property type="taxonomic scope" value="Bacteria"/>
</dbReference>
<accession>G0A6T0</accession>
<proteinExistence type="predicted"/>
<feature type="domain" description="PilY1 beta-propeller" evidence="4">
    <location>
        <begin position="918"/>
        <end position="1317"/>
    </location>
</feature>
<keyword evidence="6" id="KW-1185">Reference proteome</keyword>
<feature type="compositionally biased region" description="Low complexity" evidence="3">
    <location>
        <begin position="1470"/>
        <end position="1482"/>
    </location>
</feature>
<dbReference type="HOGENOM" id="CLU_001890_0_1_6"/>
<protein>
    <submittedName>
        <fullName evidence="5">Neisseria PilC domain protein</fullName>
    </submittedName>
</protein>
<evidence type="ECO:0000256" key="2">
    <source>
        <dbReference type="ARBA" id="ARBA00022837"/>
    </source>
</evidence>
<dbReference type="RefSeq" id="WP_013818795.1">
    <property type="nucleotide sequence ID" value="NC_015572.1"/>
</dbReference>
<reference evidence="5 6" key="1">
    <citation type="journal article" date="2011" name="J. Bacteriol.">
        <title>Complete Genome Sequence of the Aerobic Marine Methanotroph Methylomonas methanica MC09.</title>
        <authorList>
            <person name="Boden R."/>
            <person name="Cunliffe M."/>
            <person name="Scanlan J."/>
            <person name="Moussard H."/>
            <person name="Kits K.D."/>
            <person name="Klotz M.G."/>
            <person name="Jetten M.S."/>
            <person name="Vuilleumier S."/>
            <person name="Han J."/>
            <person name="Peters L."/>
            <person name="Mikhailova N."/>
            <person name="Teshima H."/>
            <person name="Tapia R."/>
            <person name="Kyrpides N."/>
            <person name="Ivanova N."/>
            <person name="Pagani I."/>
            <person name="Cheng J.F."/>
            <person name="Goodwin L."/>
            <person name="Han C."/>
            <person name="Hauser L."/>
            <person name="Land M.L."/>
            <person name="Lapidus A."/>
            <person name="Lucas S."/>
            <person name="Pitluck S."/>
            <person name="Woyke T."/>
            <person name="Stein L."/>
            <person name="Murrell J.C."/>
        </authorList>
    </citation>
    <scope>NUCLEOTIDE SEQUENCE [LARGE SCALE GENOMIC DNA]</scope>
    <source>
        <strain evidence="5 6">MC09</strain>
    </source>
</reference>
<evidence type="ECO:0000256" key="1">
    <source>
        <dbReference type="ARBA" id="ARBA00022723"/>
    </source>
</evidence>
<keyword evidence="1" id="KW-0479">Metal-binding</keyword>
<evidence type="ECO:0000256" key="3">
    <source>
        <dbReference type="SAM" id="MobiDB-lite"/>
    </source>
</evidence>
<organism evidence="5 6">
    <name type="scientific">Methylomonas methanica (strain DSM 25384 / MC09)</name>
    <dbReference type="NCBI Taxonomy" id="857087"/>
    <lineage>
        <taxon>Bacteria</taxon>
        <taxon>Pseudomonadati</taxon>
        <taxon>Pseudomonadota</taxon>
        <taxon>Gammaproteobacteria</taxon>
        <taxon>Methylococcales</taxon>
        <taxon>Methylococcaceae</taxon>
        <taxon>Methylomonas</taxon>
    </lineage>
</organism>
<dbReference type="Pfam" id="PF05567">
    <property type="entry name" value="T4P_PilY1"/>
    <property type="match status" value="1"/>
</dbReference>
<evidence type="ECO:0000313" key="6">
    <source>
        <dbReference type="Proteomes" id="UP000008888"/>
    </source>
</evidence>
<dbReference type="Proteomes" id="UP000008888">
    <property type="component" value="Chromosome"/>
</dbReference>
<dbReference type="InterPro" id="IPR008707">
    <property type="entry name" value="B-propeller_PilY1"/>
</dbReference>
<evidence type="ECO:0000313" key="5">
    <source>
        <dbReference type="EMBL" id="AEG00551.1"/>
    </source>
</evidence>
<evidence type="ECO:0000259" key="4">
    <source>
        <dbReference type="Pfam" id="PF05567"/>
    </source>
</evidence>
<sequence>MKKINELNYPIIAFGFLYAAVLTNTNVAFALDLSIAQSPLTISQSASPRVMLTMSRDHQLYIKAYTDYSDLNDDGSIDTTYQDNFDYYGYFDNKKCYTYASGLFSPANAASGTNNHHCAGSSSQWSGNFLNWATMTRMDIVRKVLYGGFRSTDSTETVLERSMIPYDVHSFVKLFSTSTTAEMQNYVPYAQTSISLCNLTQGSGLAKNISTSTYPPLLRIASGSYPSWAASEVTQCQWGSGTRPSNSQNLVSANSDTGLNVRVKVCVSGLEESNCKAYGTSNKPTGLLQKYAEASKPVYFGLMTGSWNKNKSGGVLRRNLNQMFGNATSSKNEIDSGNGQFLNQGSTDEGIINALNRFRISSYDFSNHVYQNSCNSPGILSFNNGQCVEWGNPLSETYLESLRYLAGKTTPNFATDDSGFISSLPQVSWVDPMPATEWCATNSIITLSTGLNSFDGDDLSNDLGIDVSSETNAVGTAENISGNYLVGSNGTVNDKQCTAKSVANLASVSGICPEVPSLEGTYNIAGLAYYARTHDLRTDRDNKQNVTTYSVALAESLPKFEIPVGSGKVSLLPACEANSSSTATAVTSGWRICSMTDLTVESLTYTSGKLVSGSLKVNWEDSTWGNDYDMDGIAGLKFCVGSSCTPGATNNAAPSAGDTTIKVQASALQANAGHTLRFGYTITGTTNDGITLPILRPGGANFNLGDALPGSVTSPATSSYTQGTTNANLLENPLWYTAKYGGFDTIDPDQPDTPADQSWDKDNDGVPDSFFRASNPALLESALDTILNEVLIKSGSSAAVTTNSTRLDTNSVVYQAKFNSGDWTGQLLAFNITANGSVASNPTWDAGQRVTTQGINNRNIFSYNPSNTAPGIAFLWSNLNATQQALLTENQVDYLRGDQTNEQPSGSLRKRTGTNALLGDLINSDPWFISSDRNFGFDVLPSTEGSDYLTFYNSSQRQARTPMVAIGGNDGMLHVFNANVTGTGNGNEIFAYVPHTILPNLAAFTSPAYTSSGQHKYFVDGSPIATDAYFDADGDNDNDWRTVLVETFGAGGKGLFALDVTFLDPSDDTYATPETAFAASRVLWEINPASAPVSSDLSDVLTGSSSNFRYGFTNHLGNILGQASIVRMADGNFAAVFGNGYNSVNQKAVLYIVNIKTGAIIKSISTETGSTSTPNGLSTPITVDINGDRIVDAIYAGDLRGNLWKFDVSSSTPGNWDVAFKSGSTPQPLFIAKDSSNAVQPITAKPQAGLHPTSGILVYFGTGKFFETGDNTVPASPQTQTFYGIKDPCVKAAGSNTNCGTSSPNATRATLVQQSILAEGTAGDFSVRVTSKNDSNVAGDPTKKGWYMDLLTPPNVAAGERVVTQALLRNGRVIFVTMTPDNAKCSFGGTSWIMEIDALNGNRLNETPFDLTGDGLINSDDLVRLLDTNNDNVLNTSDASTSASGKKSKVGIVKTPGIVSAGSVEYKYTSGSSGSLESTTESAPLSGGRLSWHQLR</sequence>
<reference evidence="6" key="3">
    <citation type="submission" date="2011-05" db="EMBL/GenBank/DDBJ databases">
        <title>Complete sequence of Methylomonas methanica MC09.</title>
        <authorList>
            <consortium name="US DOE Joint Genome Institute"/>
            <person name="Lucas S."/>
            <person name="Han J."/>
            <person name="Lapidus A."/>
            <person name="Cheng J.-F."/>
            <person name="Goodwin L."/>
            <person name="Pitluck S."/>
            <person name="Peters L."/>
            <person name="Mikhailova N."/>
            <person name="Teshima H."/>
            <person name="Han C."/>
            <person name="Tapia R."/>
            <person name="Land M."/>
            <person name="Hauser L."/>
            <person name="Kyrpides N."/>
            <person name="Ivanova N."/>
            <person name="Pagani I."/>
            <person name="Stein L."/>
            <person name="Woyke T."/>
        </authorList>
    </citation>
    <scope>NUCLEOTIDE SEQUENCE [LARGE SCALE GENOMIC DNA]</scope>
    <source>
        <strain evidence="6">MC09</strain>
    </source>
</reference>
<dbReference type="GO" id="GO:0046872">
    <property type="term" value="F:metal ion binding"/>
    <property type="evidence" value="ECO:0007669"/>
    <property type="project" value="UniProtKB-KW"/>
</dbReference>
<reference key="2">
    <citation type="submission" date="2011-05" db="EMBL/GenBank/DDBJ databases">
        <title>Complete genome sequence of the aerobic marine methanotroph Methylomonas methanica MC09.</title>
        <authorList>
            <person name="Boden R."/>
            <person name="Cunliffe M."/>
            <person name="Scanlan J."/>
            <person name="Moussard H."/>
            <person name="Kits K.D."/>
            <person name="Klotz M."/>
            <person name="Jetten M."/>
            <person name="Vuilleumier S."/>
            <person name="Han J."/>
            <person name="Peters L."/>
            <person name="Mikhailova N."/>
            <person name="Teshima H."/>
            <person name="Tapia R."/>
            <person name="Kyrpides N."/>
            <person name="Ivanova N."/>
            <person name="Pagani I."/>
            <person name="Cheng J.-F."/>
            <person name="Goodwin L."/>
            <person name="Han C."/>
            <person name="Hauser L."/>
            <person name="Land M."/>
            <person name="Lapidus A."/>
            <person name="Lucas S."/>
            <person name="Pitluck S."/>
            <person name="Woyke T."/>
            <person name="Stein L.Y."/>
            <person name="Murrell C."/>
        </authorList>
    </citation>
    <scope>NUCLEOTIDE SEQUENCE</scope>
    <source>
        <strain>MC09</strain>
    </source>
</reference>
<dbReference type="STRING" id="857087.Metme_2146"/>
<keyword evidence="2" id="KW-0106">Calcium</keyword>
<dbReference type="KEGG" id="mmt:Metme_2146"/>
<dbReference type="OrthoDB" id="7156875at2"/>